<evidence type="ECO:0000256" key="1">
    <source>
        <dbReference type="SAM" id="Phobius"/>
    </source>
</evidence>
<comment type="caution">
    <text evidence="2">The sequence shown here is derived from an EMBL/GenBank/DDBJ whole genome shotgun (WGS) entry which is preliminary data.</text>
</comment>
<evidence type="ECO:0000313" key="3">
    <source>
        <dbReference type="Proteomes" id="UP000597762"/>
    </source>
</evidence>
<evidence type="ECO:0000313" key="2">
    <source>
        <dbReference type="EMBL" id="CAE1260284.1"/>
    </source>
</evidence>
<dbReference type="EMBL" id="CAHIKZ030001335">
    <property type="protein sequence ID" value="CAE1260284.1"/>
    <property type="molecule type" value="Genomic_DNA"/>
</dbReference>
<dbReference type="Proteomes" id="UP000597762">
    <property type="component" value="Unassembled WGS sequence"/>
</dbReference>
<feature type="transmembrane region" description="Helical" evidence="1">
    <location>
        <begin position="56"/>
        <end position="82"/>
    </location>
</feature>
<feature type="transmembrane region" description="Helical" evidence="1">
    <location>
        <begin position="88"/>
        <end position="109"/>
    </location>
</feature>
<accession>A0A812CER4</accession>
<protein>
    <submittedName>
        <fullName evidence="2">Uncharacterized protein</fullName>
    </submittedName>
</protein>
<keyword evidence="1" id="KW-0812">Transmembrane</keyword>
<dbReference type="AlphaFoldDB" id="A0A812CER4"/>
<organism evidence="2 3">
    <name type="scientific">Acanthosepion pharaonis</name>
    <name type="common">Pharaoh cuttlefish</name>
    <name type="synonym">Sepia pharaonis</name>
    <dbReference type="NCBI Taxonomy" id="158019"/>
    <lineage>
        <taxon>Eukaryota</taxon>
        <taxon>Metazoa</taxon>
        <taxon>Spiralia</taxon>
        <taxon>Lophotrochozoa</taxon>
        <taxon>Mollusca</taxon>
        <taxon>Cephalopoda</taxon>
        <taxon>Coleoidea</taxon>
        <taxon>Decapodiformes</taxon>
        <taxon>Sepiida</taxon>
        <taxon>Sepiina</taxon>
        <taxon>Sepiidae</taxon>
        <taxon>Acanthosepion</taxon>
    </lineage>
</organism>
<reference evidence="2" key="1">
    <citation type="submission" date="2021-01" db="EMBL/GenBank/DDBJ databases">
        <authorList>
            <person name="Li R."/>
            <person name="Bekaert M."/>
        </authorList>
    </citation>
    <scope>NUCLEOTIDE SEQUENCE</scope>
    <source>
        <strain evidence="2">Farmed</strain>
    </source>
</reference>
<keyword evidence="1" id="KW-1133">Transmembrane helix</keyword>
<feature type="transmembrane region" description="Helical" evidence="1">
    <location>
        <begin position="139"/>
        <end position="165"/>
    </location>
</feature>
<sequence>MSITYISRPFFQAPYSPETTSSFHFSSLMSLYIFPSSNFLEDAFCILPGKPLIPSYFLCFLLDDLLFIAVFSFNCLSIFFLFSSHCFLFLFLIYFFLFCSILFFFLLFYSFSLSSSILSFSYTFSSTVFLLFFSPSFSFHFLIFIFFFLYYFSSFPFFFILFFFAPSSLILS</sequence>
<gene>
    <name evidence="2" type="ORF">SPHA_32156</name>
</gene>
<keyword evidence="3" id="KW-1185">Reference proteome</keyword>
<proteinExistence type="predicted"/>
<name>A0A812CER4_ACAPH</name>
<keyword evidence="1" id="KW-0472">Membrane</keyword>